<dbReference type="CDD" id="cd18086">
    <property type="entry name" value="HsC9orf114-like"/>
    <property type="match status" value="1"/>
</dbReference>
<dbReference type="PANTHER" id="PTHR12150:SF13">
    <property type="entry name" value="METHYLTRANSFERASE C9ORF114-RELATED"/>
    <property type="match status" value="1"/>
</dbReference>
<dbReference type="InterPro" id="IPR012340">
    <property type="entry name" value="NA-bd_OB-fold"/>
</dbReference>
<dbReference type="AlphaFoldDB" id="A0A443RJW0"/>
<dbReference type="InterPro" id="IPR003750">
    <property type="entry name" value="Put_MeTrfase-C9orf114-like"/>
</dbReference>
<keyword evidence="3" id="KW-0808">Transferase</keyword>
<dbReference type="Proteomes" id="UP000285301">
    <property type="component" value="Unassembled WGS sequence"/>
</dbReference>
<keyword evidence="3" id="KW-0489">Methyltransferase</keyword>
<evidence type="ECO:0000313" key="4">
    <source>
        <dbReference type="Proteomes" id="UP000285301"/>
    </source>
</evidence>
<accession>A0A443RJW0</accession>
<keyword evidence="4" id="KW-1185">Reference proteome</keyword>
<dbReference type="Pfam" id="PF02598">
    <property type="entry name" value="Methyltrn_RNA_3"/>
    <property type="match status" value="1"/>
</dbReference>
<protein>
    <submittedName>
        <fullName evidence="3">Putative methyltransferase C9orf114-like isoform X2</fullName>
    </submittedName>
</protein>
<dbReference type="InterPro" id="IPR029026">
    <property type="entry name" value="tRNA_m1G_MTases_N"/>
</dbReference>
<name>A0A443RJW0_9ACAR</name>
<gene>
    <name evidence="3" type="ORF">B4U79_02382</name>
</gene>
<feature type="compositionally biased region" description="Basic and acidic residues" evidence="2">
    <location>
        <begin position="23"/>
        <end position="38"/>
    </location>
</feature>
<dbReference type="GO" id="GO:0032259">
    <property type="term" value="P:methylation"/>
    <property type="evidence" value="ECO:0007669"/>
    <property type="project" value="UniProtKB-KW"/>
</dbReference>
<feature type="region of interest" description="Disordered" evidence="2">
    <location>
        <begin position="23"/>
        <end position="44"/>
    </location>
</feature>
<dbReference type="InterPro" id="IPR029028">
    <property type="entry name" value="Alpha/beta_knot_MTases"/>
</dbReference>
<dbReference type="GO" id="GO:0008168">
    <property type="term" value="F:methyltransferase activity"/>
    <property type="evidence" value="ECO:0007669"/>
    <property type="project" value="UniProtKB-KW"/>
</dbReference>
<proteinExistence type="inferred from homology"/>
<dbReference type="Gene3D" id="2.40.50.140">
    <property type="entry name" value="Nucleic acid-binding proteins"/>
    <property type="match status" value="1"/>
</dbReference>
<dbReference type="EMBL" id="NCKU01000426">
    <property type="protein sequence ID" value="RWS15550.1"/>
    <property type="molecule type" value="Genomic_DNA"/>
</dbReference>
<comment type="caution">
    <text evidence="3">The sequence shown here is derived from an EMBL/GenBank/DDBJ whole genome shotgun (WGS) entry which is preliminary data.</text>
</comment>
<evidence type="ECO:0000256" key="1">
    <source>
        <dbReference type="ARBA" id="ARBA00009841"/>
    </source>
</evidence>
<sequence>MNCGKDWKAKKLELKKWKEERKLRKEERKRKREEEAQKRAQLANDASEGRNYTLSIALPASIVDNAQTNELKAYLIGQIARAAVIFNCDEIVVYDEFSGNAIEEDPNVNPKKRCISKMVKVLQYLECPQYLRRYFFPIQKDLELVGLINPLDTKHHLRIDDVSRFREGVVVNKPVKENSEMSFVNVGLRNDVKVDRCLKPGVRVTVEFEAQELESPKKKLRGTIVSPRTPCIKSGTYWGYSVRVANSLSEVLANSSFGEEYDLTIGTSENGDNVDTILPQIPNDFKHAIIIFGGLKGIEAAMDADTKYANVADPRSIFNFYLNTCPNQGSNTIRTEEAILISLSILRPKLTNK</sequence>
<dbReference type="SUPFAM" id="SSF50249">
    <property type="entry name" value="Nucleic acid-binding proteins"/>
    <property type="match status" value="1"/>
</dbReference>
<evidence type="ECO:0000313" key="3">
    <source>
        <dbReference type="EMBL" id="RWS15550.1"/>
    </source>
</evidence>
<comment type="similarity">
    <text evidence="1">Belongs to the class IV-like SAM-binding methyltransferase superfamily.</text>
</comment>
<dbReference type="OrthoDB" id="361029at2759"/>
<organism evidence="3 4">
    <name type="scientific">Dinothrombium tinctorium</name>
    <dbReference type="NCBI Taxonomy" id="1965070"/>
    <lineage>
        <taxon>Eukaryota</taxon>
        <taxon>Metazoa</taxon>
        <taxon>Ecdysozoa</taxon>
        <taxon>Arthropoda</taxon>
        <taxon>Chelicerata</taxon>
        <taxon>Arachnida</taxon>
        <taxon>Acari</taxon>
        <taxon>Acariformes</taxon>
        <taxon>Trombidiformes</taxon>
        <taxon>Prostigmata</taxon>
        <taxon>Anystina</taxon>
        <taxon>Parasitengona</taxon>
        <taxon>Trombidioidea</taxon>
        <taxon>Trombidiidae</taxon>
        <taxon>Dinothrombium</taxon>
    </lineage>
</organism>
<evidence type="ECO:0000256" key="2">
    <source>
        <dbReference type="SAM" id="MobiDB-lite"/>
    </source>
</evidence>
<dbReference type="PANTHER" id="PTHR12150">
    <property type="entry name" value="CLASS IV SAM-BINDING METHYLTRANSFERASE-RELATED"/>
    <property type="match status" value="1"/>
</dbReference>
<dbReference type="Gene3D" id="3.40.1280.10">
    <property type="match status" value="1"/>
</dbReference>
<dbReference type="SUPFAM" id="SSF75217">
    <property type="entry name" value="alpha/beta knot"/>
    <property type="match status" value="1"/>
</dbReference>
<dbReference type="STRING" id="1965070.A0A443RJW0"/>
<reference evidence="3 4" key="1">
    <citation type="journal article" date="2018" name="Gigascience">
        <title>Genomes of trombidid mites reveal novel predicted allergens and laterally-transferred genes associated with secondary metabolism.</title>
        <authorList>
            <person name="Dong X."/>
            <person name="Chaisiri K."/>
            <person name="Xia D."/>
            <person name="Armstrong S.D."/>
            <person name="Fang Y."/>
            <person name="Donnelly M.J."/>
            <person name="Kadowaki T."/>
            <person name="McGarry J.W."/>
            <person name="Darby A.C."/>
            <person name="Makepeace B.L."/>
        </authorList>
    </citation>
    <scope>NUCLEOTIDE SEQUENCE [LARGE SCALE GENOMIC DNA]</scope>
    <source>
        <strain evidence="3">UoL-WK</strain>
    </source>
</reference>